<evidence type="ECO:0000313" key="1">
    <source>
        <dbReference type="EMBL" id="ETO35958.1"/>
    </source>
</evidence>
<dbReference type="AlphaFoldDB" id="X6PCY4"/>
<evidence type="ECO:0000313" key="2">
    <source>
        <dbReference type="Proteomes" id="UP000023152"/>
    </source>
</evidence>
<proteinExistence type="predicted"/>
<reference evidence="1 2" key="1">
    <citation type="journal article" date="2013" name="Curr. Biol.">
        <title>The Genome of the Foraminiferan Reticulomyxa filosa.</title>
        <authorList>
            <person name="Glockner G."/>
            <person name="Hulsmann N."/>
            <person name="Schleicher M."/>
            <person name="Noegel A.A."/>
            <person name="Eichinger L."/>
            <person name="Gallinger C."/>
            <person name="Pawlowski J."/>
            <person name="Sierra R."/>
            <person name="Euteneuer U."/>
            <person name="Pillet L."/>
            <person name="Moustafa A."/>
            <person name="Platzer M."/>
            <person name="Groth M."/>
            <person name="Szafranski K."/>
            <person name="Schliwa M."/>
        </authorList>
    </citation>
    <scope>NUCLEOTIDE SEQUENCE [LARGE SCALE GENOMIC DNA]</scope>
</reference>
<dbReference type="EMBL" id="ASPP01001149">
    <property type="protein sequence ID" value="ETO35958.1"/>
    <property type="molecule type" value="Genomic_DNA"/>
</dbReference>
<dbReference type="Proteomes" id="UP000023152">
    <property type="component" value="Unassembled WGS sequence"/>
</dbReference>
<sequence>MCGTEKLEGKEDVPDFVSEYTELYSRLFEDNESGKEDENERAYKKRLKAWVALETAKYVMDECINTKCQVPEELIKRVMQNFDHKDSNMGQVIISLDNFIREYHEINEGDMDLTKVQNKLKQIEIILSPDSERQNNFYIVSQEYGDKQLKQIRIYLCCPTYTEVKSNRVPRVSFPSAATGTTPFSFSKKKKEGILLDINI</sequence>
<keyword evidence="2" id="KW-1185">Reference proteome</keyword>
<protein>
    <submittedName>
        <fullName evidence="1">Uncharacterized protein</fullName>
    </submittedName>
</protein>
<name>X6PCY4_RETFI</name>
<accession>X6PCY4</accession>
<organism evidence="1 2">
    <name type="scientific">Reticulomyxa filosa</name>
    <dbReference type="NCBI Taxonomy" id="46433"/>
    <lineage>
        <taxon>Eukaryota</taxon>
        <taxon>Sar</taxon>
        <taxon>Rhizaria</taxon>
        <taxon>Retaria</taxon>
        <taxon>Foraminifera</taxon>
        <taxon>Monothalamids</taxon>
        <taxon>Reticulomyxidae</taxon>
        <taxon>Reticulomyxa</taxon>
    </lineage>
</organism>
<comment type="caution">
    <text evidence="1">The sequence shown here is derived from an EMBL/GenBank/DDBJ whole genome shotgun (WGS) entry which is preliminary data.</text>
</comment>
<gene>
    <name evidence="1" type="ORF">RFI_01099</name>
</gene>